<dbReference type="Proteomes" id="UP001163105">
    <property type="component" value="Unassembled WGS sequence"/>
</dbReference>
<organism evidence="1 2">
    <name type="scientific">Purpureocillium lavendulum</name>
    <dbReference type="NCBI Taxonomy" id="1247861"/>
    <lineage>
        <taxon>Eukaryota</taxon>
        <taxon>Fungi</taxon>
        <taxon>Dikarya</taxon>
        <taxon>Ascomycota</taxon>
        <taxon>Pezizomycotina</taxon>
        <taxon>Sordariomycetes</taxon>
        <taxon>Hypocreomycetidae</taxon>
        <taxon>Hypocreales</taxon>
        <taxon>Ophiocordycipitaceae</taxon>
        <taxon>Purpureocillium</taxon>
    </lineage>
</organism>
<gene>
    <name evidence="1" type="ORF">O9K51_09721</name>
</gene>
<accession>A0AB34FEL8</accession>
<dbReference type="EMBL" id="JAQHRD010000010">
    <property type="protein sequence ID" value="KAJ6437893.1"/>
    <property type="molecule type" value="Genomic_DNA"/>
</dbReference>
<protein>
    <submittedName>
        <fullName evidence="1">Uncharacterized protein</fullName>
    </submittedName>
</protein>
<proteinExistence type="predicted"/>
<sequence length="72" mass="8009">MDIHALLNRGTVDDVPSEDLVQFLKRELTAAIRAELEPIQRRLDNLERLCVTGNKVPQGTAKQSNILGLINS</sequence>
<comment type="caution">
    <text evidence="1">The sequence shown here is derived from an EMBL/GenBank/DDBJ whole genome shotgun (WGS) entry which is preliminary data.</text>
</comment>
<name>A0AB34FEL8_9HYPO</name>
<reference evidence="1" key="1">
    <citation type="submission" date="2023-01" db="EMBL/GenBank/DDBJ databases">
        <title>The growth and conidiation of Purpureocillium lavendulum are regulated by nitrogen source and histone H3K14 acetylation.</title>
        <authorList>
            <person name="Tang P."/>
            <person name="Han J."/>
            <person name="Zhang C."/>
            <person name="Tang P."/>
            <person name="Qi F."/>
            <person name="Zhang K."/>
            <person name="Liang L."/>
        </authorList>
    </citation>
    <scope>NUCLEOTIDE SEQUENCE</scope>
    <source>
        <strain evidence="1">YMF1.00683</strain>
    </source>
</reference>
<evidence type="ECO:0000313" key="2">
    <source>
        <dbReference type="Proteomes" id="UP001163105"/>
    </source>
</evidence>
<keyword evidence="2" id="KW-1185">Reference proteome</keyword>
<evidence type="ECO:0000313" key="1">
    <source>
        <dbReference type="EMBL" id="KAJ6437893.1"/>
    </source>
</evidence>
<dbReference type="AlphaFoldDB" id="A0AB34FEL8"/>